<evidence type="ECO:0000256" key="7">
    <source>
        <dbReference type="ARBA" id="ARBA00023136"/>
    </source>
</evidence>
<comment type="caution">
    <text evidence="12">The sequence shown here is derived from an EMBL/GenBank/DDBJ whole genome shotgun (WGS) entry which is preliminary data.</text>
</comment>
<evidence type="ECO:0000256" key="5">
    <source>
        <dbReference type="ARBA" id="ARBA00022989"/>
    </source>
</evidence>
<dbReference type="NCBIfam" id="TIGR01297">
    <property type="entry name" value="CDF"/>
    <property type="match status" value="1"/>
</dbReference>
<dbReference type="Proteomes" id="UP000249432">
    <property type="component" value="Unassembled WGS sequence"/>
</dbReference>
<feature type="domain" description="Cation efflux protein transmembrane" evidence="10">
    <location>
        <begin position="50"/>
        <end position="241"/>
    </location>
</feature>
<comment type="subcellular location">
    <subcellularLocation>
        <location evidence="1">Membrane</location>
        <topology evidence="1">Multi-pass membrane protein</topology>
    </subcellularLocation>
</comment>
<evidence type="ECO:0000259" key="11">
    <source>
        <dbReference type="Pfam" id="PF16916"/>
    </source>
</evidence>
<feature type="transmembrane region" description="Helical" evidence="9">
    <location>
        <begin position="117"/>
        <end position="139"/>
    </location>
</feature>
<keyword evidence="4 9" id="KW-0812">Transmembrane</keyword>
<feature type="transmembrane region" description="Helical" evidence="9">
    <location>
        <begin position="76"/>
        <end position="97"/>
    </location>
</feature>
<feature type="region of interest" description="Disordered" evidence="8">
    <location>
        <begin position="1"/>
        <end position="45"/>
    </location>
</feature>
<keyword evidence="3" id="KW-0813">Transport</keyword>
<sequence>MAHNMPHAHDHVEADHHEHDEHGAGHVHEHGHGHSHGHSHDHGDSSRGRLIAALAVTATILIAELIGAWISGSLALAADAGHMLVDSSGLVIALIAVHLSQRPRNNRFTWGWSRAEVLAAALQAGMLIIICGVVAVEGISHLISQPDVEPVPMLIIGTIGLVSNAASIIILAGGRESSLNMRAAFLEVVNDALGSLAVILAAIIGLATGWVRADSIASLFIVALMVPRAFTLLRTAIRILMEATPDEIDLDDVREHICGVDGVKDCHDLHINTISTGVVALTAHVAVDSGLSAAEHHRILHTLEDCTAQHFPVAIKHTTFQLEARGHSGHERLHHGAAS</sequence>
<evidence type="ECO:0000256" key="9">
    <source>
        <dbReference type="SAM" id="Phobius"/>
    </source>
</evidence>
<evidence type="ECO:0000313" key="12">
    <source>
        <dbReference type="EMBL" id="PZR04387.1"/>
    </source>
</evidence>
<keyword evidence="5 9" id="KW-1133">Transmembrane helix</keyword>
<dbReference type="SUPFAM" id="SSF161111">
    <property type="entry name" value="Cation efflux protein transmembrane domain-like"/>
    <property type="match status" value="1"/>
</dbReference>
<evidence type="ECO:0000256" key="4">
    <source>
        <dbReference type="ARBA" id="ARBA00022692"/>
    </source>
</evidence>
<organism evidence="12 13">
    <name type="scientific">Corynebacterium kroppenstedtii</name>
    <dbReference type="NCBI Taxonomy" id="161879"/>
    <lineage>
        <taxon>Bacteria</taxon>
        <taxon>Bacillati</taxon>
        <taxon>Actinomycetota</taxon>
        <taxon>Actinomycetes</taxon>
        <taxon>Mycobacteriales</taxon>
        <taxon>Corynebacteriaceae</taxon>
        <taxon>Corynebacterium</taxon>
    </lineage>
</organism>
<evidence type="ECO:0000259" key="10">
    <source>
        <dbReference type="Pfam" id="PF01545"/>
    </source>
</evidence>
<feature type="transmembrane region" description="Helical" evidence="9">
    <location>
        <begin position="151"/>
        <end position="172"/>
    </location>
</feature>
<dbReference type="EMBL" id="QFRA01000017">
    <property type="protein sequence ID" value="PZR04387.1"/>
    <property type="molecule type" value="Genomic_DNA"/>
</dbReference>
<proteinExistence type="inferred from homology"/>
<feature type="transmembrane region" description="Helical" evidence="9">
    <location>
        <begin position="184"/>
        <end position="210"/>
    </location>
</feature>
<evidence type="ECO:0000256" key="8">
    <source>
        <dbReference type="SAM" id="MobiDB-lite"/>
    </source>
</evidence>
<dbReference type="InterPro" id="IPR027469">
    <property type="entry name" value="Cation_efflux_TMD_sf"/>
</dbReference>
<reference evidence="12 13" key="1">
    <citation type="submission" date="2017-08" db="EMBL/GenBank/DDBJ databases">
        <title>Infants hospitalized years apart are colonized by the same room-sourced microbial strains.</title>
        <authorList>
            <person name="Brooks B."/>
            <person name="Olm M.R."/>
            <person name="Firek B.A."/>
            <person name="Baker R."/>
            <person name="Thomas B.C."/>
            <person name="Morowitz M.J."/>
            <person name="Banfield J.F."/>
        </authorList>
    </citation>
    <scope>NUCLEOTIDE SEQUENCE [LARGE SCALE GENOMIC DNA]</scope>
    <source>
        <strain evidence="12">S2_003_000_R1_3</strain>
    </source>
</reference>
<evidence type="ECO:0000256" key="2">
    <source>
        <dbReference type="ARBA" id="ARBA00008873"/>
    </source>
</evidence>
<comment type="similarity">
    <text evidence="2">Belongs to the cation diffusion facilitator (CDF) transporter (TC 2.A.4) family. SLC30A subfamily.</text>
</comment>
<protein>
    <submittedName>
        <fullName evidence="12">Cation transporter</fullName>
    </submittedName>
</protein>
<feature type="transmembrane region" description="Helical" evidence="9">
    <location>
        <begin position="216"/>
        <end position="233"/>
    </location>
</feature>
<dbReference type="GO" id="GO:0005385">
    <property type="term" value="F:zinc ion transmembrane transporter activity"/>
    <property type="evidence" value="ECO:0007669"/>
    <property type="project" value="TreeGrafter"/>
</dbReference>
<feature type="domain" description="Cation efflux protein cytoplasmic" evidence="11">
    <location>
        <begin position="245"/>
        <end position="323"/>
    </location>
</feature>
<feature type="transmembrane region" description="Helical" evidence="9">
    <location>
        <begin position="50"/>
        <end position="70"/>
    </location>
</feature>
<evidence type="ECO:0000256" key="3">
    <source>
        <dbReference type="ARBA" id="ARBA00022448"/>
    </source>
</evidence>
<keyword evidence="6" id="KW-0406">Ion transport</keyword>
<dbReference type="GO" id="GO:0005886">
    <property type="term" value="C:plasma membrane"/>
    <property type="evidence" value="ECO:0007669"/>
    <property type="project" value="TreeGrafter"/>
</dbReference>
<gene>
    <name evidence="12" type="ORF">DI525_07190</name>
</gene>
<dbReference type="InterPro" id="IPR027470">
    <property type="entry name" value="Cation_efflux_CTD"/>
</dbReference>
<evidence type="ECO:0000313" key="13">
    <source>
        <dbReference type="Proteomes" id="UP000249432"/>
    </source>
</evidence>
<dbReference type="RefSeq" id="WP_303735062.1">
    <property type="nucleotide sequence ID" value="NZ_CAKZHK010000010.1"/>
</dbReference>
<dbReference type="Pfam" id="PF16916">
    <property type="entry name" value="ZT_dimer"/>
    <property type="match status" value="1"/>
</dbReference>
<accession>A0A2W5SRX2</accession>
<dbReference type="Pfam" id="PF01545">
    <property type="entry name" value="Cation_efflux"/>
    <property type="match status" value="1"/>
</dbReference>
<evidence type="ECO:0000256" key="1">
    <source>
        <dbReference type="ARBA" id="ARBA00004141"/>
    </source>
</evidence>
<dbReference type="PANTHER" id="PTHR11562:SF17">
    <property type="entry name" value="RE54080P-RELATED"/>
    <property type="match status" value="1"/>
</dbReference>
<dbReference type="PANTHER" id="PTHR11562">
    <property type="entry name" value="CATION EFFLUX PROTEIN/ ZINC TRANSPORTER"/>
    <property type="match status" value="1"/>
</dbReference>
<dbReference type="InterPro" id="IPR050681">
    <property type="entry name" value="CDF/SLC30A"/>
</dbReference>
<name>A0A2W5SRX2_9CORY</name>
<dbReference type="InterPro" id="IPR002524">
    <property type="entry name" value="Cation_efflux"/>
</dbReference>
<keyword evidence="7 9" id="KW-0472">Membrane</keyword>
<dbReference type="SUPFAM" id="SSF160240">
    <property type="entry name" value="Cation efflux protein cytoplasmic domain-like"/>
    <property type="match status" value="1"/>
</dbReference>
<dbReference type="AlphaFoldDB" id="A0A2W5SRX2"/>
<dbReference type="InterPro" id="IPR036837">
    <property type="entry name" value="Cation_efflux_CTD_sf"/>
</dbReference>
<dbReference type="Gene3D" id="3.30.70.1350">
    <property type="entry name" value="Cation efflux protein, cytoplasmic domain"/>
    <property type="match status" value="1"/>
</dbReference>
<feature type="compositionally biased region" description="Basic and acidic residues" evidence="8">
    <location>
        <begin position="7"/>
        <end position="45"/>
    </location>
</feature>
<evidence type="ECO:0000256" key="6">
    <source>
        <dbReference type="ARBA" id="ARBA00023065"/>
    </source>
</evidence>
<dbReference type="InterPro" id="IPR058533">
    <property type="entry name" value="Cation_efflux_TM"/>
</dbReference>
<dbReference type="Gene3D" id="1.20.1510.10">
    <property type="entry name" value="Cation efflux protein transmembrane domain"/>
    <property type="match status" value="1"/>
</dbReference>